<evidence type="ECO:0008006" key="8">
    <source>
        <dbReference type="Google" id="ProtNLM"/>
    </source>
</evidence>
<keyword evidence="7" id="KW-1185">Reference proteome</keyword>
<evidence type="ECO:0000256" key="1">
    <source>
        <dbReference type="ARBA" id="ARBA00004123"/>
    </source>
</evidence>
<keyword evidence="2" id="KW-0479">Metal-binding</keyword>
<accession>A0AAV5DNJ8</accession>
<reference evidence="6" key="2">
    <citation type="submission" date="2021-12" db="EMBL/GenBank/DDBJ databases">
        <title>Resequencing data analysis of finger millet.</title>
        <authorList>
            <person name="Hatakeyama M."/>
            <person name="Aluri S."/>
            <person name="Balachadran M.T."/>
            <person name="Sivarajan S.R."/>
            <person name="Poveda L."/>
            <person name="Shimizu-Inatsugi R."/>
            <person name="Schlapbach R."/>
            <person name="Sreeman S.M."/>
            <person name="Shimizu K.K."/>
        </authorList>
    </citation>
    <scope>NUCLEOTIDE SEQUENCE</scope>
</reference>
<evidence type="ECO:0000256" key="3">
    <source>
        <dbReference type="ARBA" id="ARBA00022771"/>
    </source>
</evidence>
<gene>
    <name evidence="6" type="primary">ga29967</name>
    <name evidence="6" type="ORF">PR202_ga29967</name>
</gene>
<dbReference type="Proteomes" id="UP001054889">
    <property type="component" value="Unassembled WGS sequence"/>
</dbReference>
<reference evidence="6" key="1">
    <citation type="journal article" date="2018" name="DNA Res.">
        <title>Multiple hybrid de novo genome assembly of finger millet, an orphan allotetraploid crop.</title>
        <authorList>
            <person name="Hatakeyama M."/>
            <person name="Aluri S."/>
            <person name="Balachadran M.T."/>
            <person name="Sivarajan S.R."/>
            <person name="Patrignani A."/>
            <person name="Gruter S."/>
            <person name="Poveda L."/>
            <person name="Shimizu-Inatsugi R."/>
            <person name="Baeten J."/>
            <person name="Francoijs K.J."/>
            <person name="Nataraja K.N."/>
            <person name="Reddy Y.A.N."/>
            <person name="Phadnis S."/>
            <person name="Ravikumar R.L."/>
            <person name="Schlapbach R."/>
            <person name="Sreeman S.M."/>
            <person name="Shimizu K.K."/>
        </authorList>
    </citation>
    <scope>NUCLEOTIDE SEQUENCE</scope>
</reference>
<evidence type="ECO:0000256" key="4">
    <source>
        <dbReference type="ARBA" id="ARBA00022833"/>
    </source>
</evidence>
<dbReference type="GO" id="GO:0005634">
    <property type="term" value="C:nucleus"/>
    <property type="evidence" value="ECO:0007669"/>
    <property type="project" value="UniProtKB-SubCell"/>
</dbReference>
<protein>
    <recommendedName>
        <fullName evidence="8">Transposase</fullName>
    </recommendedName>
</protein>
<dbReference type="InterPro" id="IPR012337">
    <property type="entry name" value="RNaseH-like_sf"/>
</dbReference>
<dbReference type="InterPro" id="IPR052035">
    <property type="entry name" value="ZnF_BED_domain_contain"/>
</dbReference>
<proteinExistence type="predicted"/>
<name>A0AAV5DNJ8_ELECO</name>
<comment type="subcellular location">
    <subcellularLocation>
        <location evidence="1">Nucleus</location>
    </subcellularLocation>
</comment>
<dbReference type="AlphaFoldDB" id="A0AAV5DNJ8"/>
<dbReference type="PANTHER" id="PTHR46481">
    <property type="entry name" value="ZINC FINGER BED DOMAIN-CONTAINING PROTEIN 4"/>
    <property type="match status" value="1"/>
</dbReference>
<organism evidence="6 7">
    <name type="scientific">Eleusine coracana subsp. coracana</name>
    <dbReference type="NCBI Taxonomy" id="191504"/>
    <lineage>
        <taxon>Eukaryota</taxon>
        <taxon>Viridiplantae</taxon>
        <taxon>Streptophyta</taxon>
        <taxon>Embryophyta</taxon>
        <taxon>Tracheophyta</taxon>
        <taxon>Spermatophyta</taxon>
        <taxon>Magnoliopsida</taxon>
        <taxon>Liliopsida</taxon>
        <taxon>Poales</taxon>
        <taxon>Poaceae</taxon>
        <taxon>PACMAD clade</taxon>
        <taxon>Chloridoideae</taxon>
        <taxon>Cynodonteae</taxon>
        <taxon>Eleusininae</taxon>
        <taxon>Eleusine</taxon>
    </lineage>
</organism>
<sequence>MEELKRLENGKEVRYGARCNFCQHQLSAFSNKGTGHLLCHIQSCKRKALATSSSSQSQLHLSSDGHVSHFHYDVVVARTELVRMIAQLDMPLNTGEQPAFQDYIRIAHNPGYKGVSRQATTRDLEKYFALKQTAMIDLLKQATCVCLTSDIWSGNAKEHYLSVVFHFVTDDWELEKRIVGIRLIDCSHSGVNIVERILAVVSKYDMTSKTFSITLDNASANASTVNQLASHLSSYIGPFKSACVDACSSANANVAATAANVAESFTVFGLLHQRCACHIINLIVKSGLKRIKKYRENFRTATSWLNSSNQRIASFKSFCIASGARPRKFGLDMDVRWNATYVMLQHLVPYKETFSVFVCANYQ</sequence>
<evidence type="ECO:0000256" key="2">
    <source>
        <dbReference type="ARBA" id="ARBA00022723"/>
    </source>
</evidence>
<evidence type="ECO:0000313" key="7">
    <source>
        <dbReference type="Proteomes" id="UP001054889"/>
    </source>
</evidence>
<keyword evidence="5" id="KW-0539">Nucleus</keyword>
<keyword evidence="3" id="KW-0863">Zinc-finger</keyword>
<dbReference type="PANTHER" id="PTHR46481:SF10">
    <property type="entry name" value="ZINC FINGER BED DOMAIN-CONTAINING PROTEIN 39"/>
    <property type="match status" value="1"/>
</dbReference>
<comment type="caution">
    <text evidence="6">The sequence shown here is derived from an EMBL/GenBank/DDBJ whole genome shotgun (WGS) entry which is preliminary data.</text>
</comment>
<dbReference type="EMBL" id="BQKI01000019">
    <property type="protein sequence ID" value="GJN11751.1"/>
    <property type="molecule type" value="Genomic_DNA"/>
</dbReference>
<evidence type="ECO:0000256" key="5">
    <source>
        <dbReference type="ARBA" id="ARBA00023242"/>
    </source>
</evidence>
<dbReference type="SUPFAM" id="SSF53098">
    <property type="entry name" value="Ribonuclease H-like"/>
    <property type="match status" value="1"/>
</dbReference>
<evidence type="ECO:0000313" key="6">
    <source>
        <dbReference type="EMBL" id="GJN11751.1"/>
    </source>
</evidence>
<dbReference type="GO" id="GO:0008270">
    <property type="term" value="F:zinc ion binding"/>
    <property type="evidence" value="ECO:0007669"/>
    <property type="project" value="UniProtKB-KW"/>
</dbReference>
<keyword evidence="4" id="KW-0862">Zinc</keyword>